<feature type="domain" description="TonB-dependent receptor plug" evidence="8">
    <location>
        <begin position="139"/>
        <end position="268"/>
    </location>
</feature>
<dbReference type="SUPFAM" id="SSF49464">
    <property type="entry name" value="Carboxypeptidase regulatory domain-like"/>
    <property type="match status" value="1"/>
</dbReference>
<dbReference type="SUPFAM" id="SSF56935">
    <property type="entry name" value="Porins"/>
    <property type="match status" value="1"/>
</dbReference>
<dbReference type="PROSITE" id="PS52016">
    <property type="entry name" value="TONB_DEPENDENT_REC_3"/>
    <property type="match status" value="1"/>
</dbReference>
<evidence type="ECO:0000259" key="8">
    <source>
        <dbReference type="Pfam" id="PF07715"/>
    </source>
</evidence>
<dbReference type="Pfam" id="PF07715">
    <property type="entry name" value="Plug"/>
    <property type="match status" value="1"/>
</dbReference>
<keyword evidence="3 7" id="KW-1134">Transmembrane beta strand</keyword>
<dbReference type="RefSeq" id="WP_184627143.1">
    <property type="nucleotide sequence ID" value="NZ_JACHCC010000009.1"/>
</dbReference>
<keyword evidence="2 7" id="KW-0813">Transport</keyword>
<dbReference type="Proteomes" id="UP000521017">
    <property type="component" value="Unassembled WGS sequence"/>
</dbReference>
<comment type="similarity">
    <text evidence="7">Belongs to the TonB-dependent receptor family.</text>
</comment>
<evidence type="ECO:0000256" key="1">
    <source>
        <dbReference type="ARBA" id="ARBA00004571"/>
    </source>
</evidence>
<dbReference type="InterPro" id="IPR037066">
    <property type="entry name" value="Plug_dom_sf"/>
</dbReference>
<evidence type="ECO:0000256" key="6">
    <source>
        <dbReference type="ARBA" id="ARBA00023237"/>
    </source>
</evidence>
<protein>
    <submittedName>
        <fullName evidence="9">TonB-linked SusC/RagA family outer membrane protein</fullName>
    </submittedName>
</protein>
<reference evidence="9 10" key="1">
    <citation type="submission" date="2020-08" db="EMBL/GenBank/DDBJ databases">
        <title>Genomic Encyclopedia of Type Strains, Phase IV (KMG-V): Genome sequencing to study the core and pangenomes of soil and plant-associated prokaryotes.</title>
        <authorList>
            <person name="Whitman W."/>
        </authorList>
    </citation>
    <scope>NUCLEOTIDE SEQUENCE [LARGE SCALE GENOMIC DNA]</scope>
    <source>
        <strain evidence="9 10">M2T3</strain>
    </source>
</reference>
<dbReference type="InterPro" id="IPR039426">
    <property type="entry name" value="TonB-dep_rcpt-like"/>
</dbReference>
<dbReference type="InterPro" id="IPR012910">
    <property type="entry name" value="Plug_dom"/>
</dbReference>
<evidence type="ECO:0000256" key="3">
    <source>
        <dbReference type="ARBA" id="ARBA00022452"/>
    </source>
</evidence>
<dbReference type="InterPro" id="IPR023997">
    <property type="entry name" value="TonB-dep_OMP_SusC/RagA_CS"/>
</dbReference>
<evidence type="ECO:0000256" key="7">
    <source>
        <dbReference type="PROSITE-ProRule" id="PRU01360"/>
    </source>
</evidence>
<evidence type="ECO:0000313" key="9">
    <source>
        <dbReference type="EMBL" id="MBB6501424.1"/>
    </source>
</evidence>
<dbReference type="NCBIfam" id="TIGR04056">
    <property type="entry name" value="OMP_RagA_SusC"/>
    <property type="match status" value="1"/>
</dbReference>
<dbReference type="InterPro" id="IPR023996">
    <property type="entry name" value="TonB-dep_OMP_SusC/RagA"/>
</dbReference>
<sequence length="1075" mass="119018">MKCNLPFIKACFVLLVLLGINLTSNSKPLHTLHRKFQRISQPPSVLPIVVQGVVKDAEGVPLPGVTVYVKGKKNAMISTDANGAFKLNVDDNDVLIFRMIGFVDKEVAVHGKTQLSVILKEDQNALNEVIVTGYGSIDRKKTTAAIASITSKDIENLPAASVDVLLQGKLPGVNVQNFSGQPGVKTSLVVRGNTKIPMSSASFNTDDLYSNPLYVIDGIPIGDDEVKAFDATGTNFLASLNPNDVESIDVLKDASAAALYGSRAANGVILIKTKRGKLGAPRISFNTYQGYIPKPREVATLIGAAERRQKMDLIYNYGNNLQLRNQVPQMLTDSLNPAFNNNNDYQSLFYQSGAVQNYDVSVSGGSEAVNYRIGAGMYNEKGVIINTGFKRYSFNSNVGINFNKNLELITSLRASNGKRLVGSEQPSYNNYRNLFKINPISMPSSLLEFSGVDRDAALNPYSYKRNDNINNDLTGSGELRLTFLKDFRVSTRAAVSYSTSKQDYSSPSFLQDDGLGYAESISNLREKYILTNNLIWTKTLAKKHNLTATFVQEFESRRNEGSDFYGSGVPNDNIKVVAGIPVGKLSGSTDLSTYAKLSYLGAAHYDFDSKYLIDASYRADASSRFGKNNKWGYFPAVSVGWLASNEDFIKKYSWIDELKVRASWGRAGDESSIGDNSRYNAYTYTADFNGSTTTSYGGKTVVIPDYRGITNDNITWQRSDELNLGLDVVLFKNRLNFTFDAYTRNTTGQMLSIAIPEYSGYQNTFTNAAGVRNSGIEINLMGTAIKGKDFEWRPSINLAFNKNMVTALPNGNRDLYYTDGSGRTSVYIVGKPLNMYYMYINDGVINSKGDLLVNPYTGAVGATKWGTMQLGYPKWRDTNGDYYISDNAGQNDMTFYGDPNPKVTGGLTNYFRYKGFSLQILTTFTFGRTIVNNTLAQRLSNGLFYGDPEAFAKTSISDISQYNYWRKPGDQATYPALNPYMGLYAWRVGQSLFVEPGWYVRIKNVSFSYSFDAKKSSWMKAAKIDNLRLYSTIDNLHIFQKFSGVDAERVDGMGYDYGDGYPIPTKYTVGVQVGF</sequence>
<comment type="subcellular location">
    <subcellularLocation>
        <location evidence="1 7">Cell outer membrane</location>
        <topology evidence="1 7">Multi-pass membrane protein</topology>
    </subcellularLocation>
</comment>
<dbReference type="EMBL" id="JACHCC010000009">
    <property type="protein sequence ID" value="MBB6501424.1"/>
    <property type="molecule type" value="Genomic_DNA"/>
</dbReference>
<proteinExistence type="inferred from homology"/>
<evidence type="ECO:0000256" key="4">
    <source>
        <dbReference type="ARBA" id="ARBA00022692"/>
    </source>
</evidence>
<dbReference type="InterPro" id="IPR036942">
    <property type="entry name" value="Beta-barrel_TonB_sf"/>
</dbReference>
<dbReference type="InterPro" id="IPR008969">
    <property type="entry name" value="CarboxyPept-like_regulatory"/>
</dbReference>
<dbReference type="Gene3D" id="2.40.170.20">
    <property type="entry name" value="TonB-dependent receptor, beta-barrel domain"/>
    <property type="match status" value="1"/>
</dbReference>
<gene>
    <name evidence="9" type="ORF">HDF25_003591</name>
</gene>
<comment type="caution">
    <text evidence="9">The sequence shown here is derived from an EMBL/GenBank/DDBJ whole genome shotgun (WGS) entry which is preliminary data.</text>
</comment>
<name>A0A7X0MJR8_9SPHI</name>
<dbReference type="AlphaFoldDB" id="A0A7X0MJR8"/>
<keyword evidence="5 7" id="KW-0472">Membrane</keyword>
<keyword evidence="6 7" id="KW-0998">Cell outer membrane</keyword>
<dbReference type="Pfam" id="PF13715">
    <property type="entry name" value="CarbopepD_reg_2"/>
    <property type="match status" value="1"/>
</dbReference>
<dbReference type="Gene3D" id="2.60.40.1120">
    <property type="entry name" value="Carboxypeptidase-like, regulatory domain"/>
    <property type="match status" value="1"/>
</dbReference>
<evidence type="ECO:0000256" key="2">
    <source>
        <dbReference type="ARBA" id="ARBA00022448"/>
    </source>
</evidence>
<dbReference type="GO" id="GO:0009279">
    <property type="term" value="C:cell outer membrane"/>
    <property type="evidence" value="ECO:0007669"/>
    <property type="project" value="UniProtKB-SubCell"/>
</dbReference>
<keyword evidence="4 7" id="KW-0812">Transmembrane</keyword>
<dbReference type="Gene3D" id="2.170.130.10">
    <property type="entry name" value="TonB-dependent receptor, plug domain"/>
    <property type="match status" value="1"/>
</dbReference>
<evidence type="ECO:0000256" key="5">
    <source>
        <dbReference type="ARBA" id="ARBA00023136"/>
    </source>
</evidence>
<dbReference type="NCBIfam" id="TIGR04057">
    <property type="entry name" value="SusC_RagA_signa"/>
    <property type="match status" value="1"/>
</dbReference>
<organism evidence="9 10">
    <name type="scientific">Pedobacter cryoconitis</name>
    <dbReference type="NCBI Taxonomy" id="188932"/>
    <lineage>
        <taxon>Bacteria</taxon>
        <taxon>Pseudomonadati</taxon>
        <taxon>Bacteroidota</taxon>
        <taxon>Sphingobacteriia</taxon>
        <taxon>Sphingobacteriales</taxon>
        <taxon>Sphingobacteriaceae</taxon>
        <taxon>Pedobacter</taxon>
    </lineage>
</organism>
<accession>A0A7X0MJR8</accession>
<evidence type="ECO:0000313" key="10">
    <source>
        <dbReference type="Proteomes" id="UP000521017"/>
    </source>
</evidence>